<sequence length="167" mass="16706">MRTNKMKLAIASASVALLAACGSSPDRTYGDTSSSIPVTTTTSSIPVTTTSTTSAASGYGVVQAIDVVPREQAGVGLGTVAGAVVGGVLGNQVGSGTGRTAATVAGVAGGAMAGRAMERNARAGEVYRVAVRMDNGAVQTLAQEVPPGVQIGERVRLENGVIVERFR</sequence>
<dbReference type="Proteomes" id="UP000887222">
    <property type="component" value="Unassembled WGS sequence"/>
</dbReference>
<evidence type="ECO:0000256" key="2">
    <source>
        <dbReference type="ARBA" id="ARBA00023136"/>
    </source>
</evidence>
<dbReference type="InterPro" id="IPR008816">
    <property type="entry name" value="Gly_zipper_2TM_dom"/>
</dbReference>
<feature type="region of interest" description="Disordered" evidence="3">
    <location>
        <begin position="27"/>
        <end position="50"/>
    </location>
</feature>
<reference evidence="6 7" key="1">
    <citation type="journal article" date="2022" name="Int. J. Syst. Evol. Microbiol.">
        <title>Noviherbaspirillum aridicola sp. nov., isolated from an arid soil in Pakistan.</title>
        <authorList>
            <person name="Khan I.U."/>
            <person name="Saqib M."/>
            <person name="Amin A."/>
            <person name="Hussain F."/>
            <person name="Li L."/>
            <person name="Liu Y.H."/>
            <person name="Fang B.Z."/>
            <person name="Ahmed I."/>
            <person name="Li W.J."/>
        </authorList>
    </citation>
    <scope>NUCLEOTIDE SEQUENCE [LARGE SCALE GENOMIC DNA]</scope>
    <source>
        <strain evidence="6 7">NCCP-691</strain>
    </source>
</reference>
<dbReference type="PANTHER" id="PTHR35603">
    <property type="match status" value="1"/>
</dbReference>
<feature type="chain" id="PRO_5045594628" description="Glycine zipper 2TM domain-containing protein" evidence="4">
    <location>
        <begin position="20"/>
        <end position="167"/>
    </location>
</feature>
<proteinExistence type="predicted"/>
<feature type="compositionally biased region" description="Low complexity" evidence="3">
    <location>
        <begin position="32"/>
        <end position="50"/>
    </location>
</feature>
<evidence type="ECO:0000256" key="1">
    <source>
        <dbReference type="ARBA" id="ARBA00004370"/>
    </source>
</evidence>
<evidence type="ECO:0000313" key="7">
    <source>
        <dbReference type="Proteomes" id="UP000887222"/>
    </source>
</evidence>
<evidence type="ECO:0000256" key="4">
    <source>
        <dbReference type="SAM" id="SignalP"/>
    </source>
</evidence>
<gene>
    <name evidence="6" type="ORF">NCCP691_37730</name>
</gene>
<evidence type="ECO:0000259" key="5">
    <source>
        <dbReference type="Pfam" id="PF05433"/>
    </source>
</evidence>
<feature type="signal peptide" evidence="4">
    <location>
        <begin position="1"/>
        <end position="19"/>
    </location>
</feature>
<organism evidence="6 7">
    <name type="scientific">Noviherbaspirillum aridicola</name>
    <dbReference type="NCBI Taxonomy" id="2849687"/>
    <lineage>
        <taxon>Bacteria</taxon>
        <taxon>Pseudomonadati</taxon>
        <taxon>Pseudomonadota</taxon>
        <taxon>Betaproteobacteria</taxon>
        <taxon>Burkholderiales</taxon>
        <taxon>Oxalobacteraceae</taxon>
        <taxon>Noviherbaspirillum</taxon>
    </lineage>
</organism>
<dbReference type="PANTHER" id="PTHR35603:SF2">
    <property type="entry name" value="OUTER MEMBRANE LIPOPROTEIN"/>
    <property type="match status" value="1"/>
</dbReference>
<evidence type="ECO:0000256" key="3">
    <source>
        <dbReference type="SAM" id="MobiDB-lite"/>
    </source>
</evidence>
<evidence type="ECO:0000313" key="6">
    <source>
        <dbReference type="EMBL" id="GIZ53759.1"/>
    </source>
</evidence>
<comment type="caution">
    <text evidence="6">The sequence shown here is derived from an EMBL/GenBank/DDBJ whole genome shotgun (WGS) entry which is preliminary data.</text>
</comment>
<accession>A0ABQ4Q964</accession>
<protein>
    <recommendedName>
        <fullName evidence="5">Glycine zipper 2TM domain-containing protein</fullName>
    </recommendedName>
</protein>
<keyword evidence="2" id="KW-0472">Membrane</keyword>
<keyword evidence="7" id="KW-1185">Reference proteome</keyword>
<dbReference type="InterPro" id="IPR051407">
    <property type="entry name" value="Bact_OM_lipoprot/Surf_antigen"/>
</dbReference>
<dbReference type="EMBL" id="BPMK01000020">
    <property type="protein sequence ID" value="GIZ53759.1"/>
    <property type="molecule type" value="Genomic_DNA"/>
</dbReference>
<feature type="domain" description="Glycine zipper 2TM" evidence="5">
    <location>
        <begin position="77"/>
        <end position="118"/>
    </location>
</feature>
<dbReference type="RefSeq" id="WP_238482507.1">
    <property type="nucleotide sequence ID" value="NZ_BPMK01000020.1"/>
</dbReference>
<name>A0ABQ4Q964_9BURK</name>
<keyword evidence="4" id="KW-0732">Signal</keyword>
<dbReference type="PROSITE" id="PS51257">
    <property type="entry name" value="PROKAR_LIPOPROTEIN"/>
    <property type="match status" value="1"/>
</dbReference>
<dbReference type="Pfam" id="PF05433">
    <property type="entry name" value="Rick_17kDa_Anti"/>
    <property type="match status" value="1"/>
</dbReference>
<comment type="subcellular location">
    <subcellularLocation>
        <location evidence="1">Membrane</location>
    </subcellularLocation>
</comment>